<accession>A0ABU9BS10</accession>
<feature type="chain" id="PRO_5046906772" description="Secreted protein" evidence="1">
    <location>
        <begin position="28"/>
        <end position="256"/>
    </location>
</feature>
<feature type="signal peptide" evidence="1">
    <location>
        <begin position="1"/>
        <end position="27"/>
    </location>
</feature>
<dbReference type="Proteomes" id="UP001371218">
    <property type="component" value="Unassembled WGS sequence"/>
</dbReference>
<evidence type="ECO:0000313" key="3">
    <source>
        <dbReference type="Proteomes" id="UP001371218"/>
    </source>
</evidence>
<gene>
    <name evidence="2" type="ORF">AACH06_18175</name>
</gene>
<evidence type="ECO:0000256" key="1">
    <source>
        <dbReference type="SAM" id="SignalP"/>
    </source>
</evidence>
<sequence>MQRMSLVYAVKAALAAVAVTAMTPAMADPTPVKITNHRGAAVYVSFSNVQGAGSITWGAGCQKTGATSKAAYAMVKAGQSCSATVASTNGSSRFCAAPKSPPSNCWESQANHLTMIETNFEPASAPGCFGGGSCVWYDVSVIPSTCTDEAWRRNECAGQGGASYNLPVTLACQGTPAMPTYTCRGPKTDQYGPEMYPSQCGNPHGTCAVGSSPGGKPCVDGVAAYFFPMFTPPENAYQPNAVCIARTLTIDLLSGK</sequence>
<proteinExistence type="predicted"/>
<evidence type="ECO:0000313" key="2">
    <source>
        <dbReference type="EMBL" id="MEK8032752.1"/>
    </source>
</evidence>
<reference evidence="2 3" key="1">
    <citation type="submission" date="2024-04" db="EMBL/GenBank/DDBJ databases">
        <title>Novel species of the genus Ideonella isolated from streams.</title>
        <authorList>
            <person name="Lu H."/>
        </authorList>
    </citation>
    <scope>NUCLEOTIDE SEQUENCE [LARGE SCALE GENOMIC DNA]</scope>
    <source>
        <strain evidence="2 3">DXS29W</strain>
    </source>
</reference>
<organism evidence="2 3">
    <name type="scientific">Ideonella lacteola</name>
    <dbReference type="NCBI Taxonomy" id="2984193"/>
    <lineage>
        <taxon>Bacteria</taxon>
        <taxon>Pseudomonadati</taxon>
        <taxon>Pseudomonadota</taxon>
        <taxon>Betaproteobacteria</taxon>
        <taxon>Burkholderiales</taxon>
        <taxon>Sphaerotilaceae</taxon>
        <taxon>Ideonella</taxon>
    </lineage>
</organism>
<dbReference type="RefSeq" id="WP_341427174.1">
    <property type="nucleotide sequence ID" value="NZ_JBBUTG010000012.1"/>
</dbReference>
<evidence type="ECO:0008006" key="4">
    <source>
        <dbReference type="Google" id="ProtNLM"/>
    </source>
</evidence>
<name>A0ABU9BS10_9BURK</name>
<protein>
    <recommendedName>
        <fullName evidence="4">Secreted protein</fullName>
    </recommendedName>
</protein>
<keyword evidence="3" id="KW-1185">Reference proteome</keyword>
<dbReference type="EMBL" id="JBBUTG010000012">
    <property type="protein sequence ID" value="MEK8032752.1"/>
    <property type="molecule type" value="Genomic_DNA"/>
</dbReference>
<comment type="caution">
    <text evidence="2">The sequence shown here is derived from an EMBL/GenBank/DDBJ whole genome shotgun (WGS) entry which is preliminary data.</text>
</comment>
<keyword evidence="1" id="KW-0732">Signal</keyword>